<accession>A0A932CND0</accession>
<reference evidence="1" key="1">
    <citation type="submission" date="2020-07" db="EMBL/GenBank/DDBJ databases">
        <title>Huge and variable diversity of episymbiotic CPR bacteria and DPANN archaea in groundwater ecosystems.</title>
        <authorList>
            <person name="He C.Y."/>
            <person name="Keren R."/>
            <person name="Whittaker M."/>
            <person name="Farag I.F."/>
            <person name="Doudna J."/>
            <person name="Cate J.H.D."/>
            <person name="Banfield J.F."/>
        </authorList>
    </citation>
    <scope>NUCLEOTIDE SEQUENCE</scope>
    <source>
        <strain evidence="1">NC_groundwater_672_Ag_B-0.1um_62_36</strain>
    </source>
</reference>
<organism evidence="1 2">
    <name type="scientific">Tectimicrobiota bacterium</name>
    <dbReference type="NCBI Taxonomy" id="2528274"/>
    <lineage>
        <taxon>Bacteria</taxon>
        <taxon>Pseudomonadati</taxon>
        <taxon>Nitrospinota/Tectimicrobiota group</taxon>
        <taxon>Candidatus Tectimicrobiota</taxon>
    </lineage>
</organism>
<proteinExistence type="predicted"/>
<name>A0A932CND0_UNCTE</name>
<evidence type="ECO:0000313" key="2">
    <source>
        <dbReference type="Proteomes" id="UP000769766"/>
    </source>
</evidence>
<dbReference type="AlphaFoldDB" id="A0A932CND0"/>
<comment type="caution">
    <text evidence="1">The sequence shown here is derived from an EMBL/GenBank/DDBJ whole genome shotgun (WGS) entry which is preliminary data.</text>
</comment>
<protein>
    <submittedName>
        <fullName evidence="1">Uncharacterized protein</fullName>
    </submittedName>
</protein>
<dbReference type="Proteomes" id="UP000769766">
    <property type="component" value="Unassembled WGS sequence"/>
</dbReference>
<gene>
    <name evidence="1" type="ORF">HYY20_05375</name>
</gene>
<sequence>MGAIVIDLPSETHKRLEEQARRAGKAPEVFSRELLETALQVCEEARPKTTREVLQAAGRVRPLSTTLQGKIIPGVSLDEVRIALNQSAGLPLSEIILEQRGSKP</sequence>
<dbReference type="EMBL" id="JACPRF010000167">
    <property type="protein sequence ID" value="MBI2876294.1"/>
    <property type="molecule type" value="Genomic_DNA"/>
</dbReference>
<evidence type="ECO:0000313" key="1">
    <source>
        <dbReference type="EMBL" id="MBI2876294.1"/>
    </source>
</evidence>